<reference evidence="2 3" key="1">
    <citation type="journal article" date="2008" name="Proc. Natl. Acad. Sci. U.S.A.">
        <title>The genome of Cyanothece 51142, a unicellular diazotrophic cyanobacterium important in the marine nitrogen cycle.</title>
        <authorList>
            <person name="Welsh E.A."/>
            <person name="Liberton M."/>
            <person name="Stoeckel J."/>
            <person name="Loh T."/>
            <person name="Elvitigala T."/>
            <person name="Wang C."/>
            <person name="Wollam A."/>
            <person name="Fulton R.S."/>
            <person name="Clifton S.W."/>
            <person name="Jacobs J.M."/>
            <person name="Aurora R."/>
            <person name="Ghosh B.K."/>
            <person name="Sherman L.A."/>
            <person name="Smith R.D."/>
            <person name="Wilson R.K."/>
            <person name="Pakrasi H.B."/>
        </authorList>
    </citation>
    <scope>NUCLEOTIDE SEQUENCE [LARGE SCALE GENOMIC DNA]</scope>
    <source>
        <strain evidence="3">ATCC 51142 / BH68</strain>
    </source>
</reference>
<dbReference type="Proteomes" id="UP000001203">
    <property type="component" value="Chromosome circular"/>
</dbReference>
<keyword evidence="3" id="KW-1185">Reference proteome</keyword>
<name>B1WRW9_CROS5</name>
<proteinExistence type="predicted"/>
<dbReference type="HOGENOM" id="CLU_103725_0_0_3"/>
<evidence type="ECO:0000313" key="3">
    <source>
        <dbReference type="Proteomes" id="UP000001203"/>
    </source>
</evidence>
<feature type="region of interest" description="Disordered" evidence="1">
    <location>
        <begin position="165"/>
        <end position="194"/>
    </location>
</feature>
<dbReference type="KEGG" id="cyt:cce_0812"/>
<protein>
    <submittedName>
        <fullName evidence="2">Uncharacterized protein</fullName>
    </submittedName>
</protein>
<dbReference type="AlphaFoldDB" id="B1WRW9"/>
<accession>B1WRW9</accession>
<gene>
    <name evidence="2" type="ordered locus">cce_0812</name>
</gene>
<organism evidence="2 3">
    <name type="scientific">Crocosphaera subtropica (strain ATCC 51142 / BH68)</name>
    <name type="common">Cyanothece sp. (strain ATCC 51142)</name>
    <dbReference type="NCBI Taxonomy" id="43989"/>
    <lineage>
        <taxon>Bacteria</taxon>
        <taxon>Bacillati</taxon>
        <taxon>Cyanobacteriota</taxon>
        <taxon>Cyanophyceae</taxon>
        <taxon>Oscillatoriophycideae</taxon>
        <taxon>Chroococcales</taxon>
        <taxon>Aphanothecaceae</taxon>
        <taxon>Crocosphaera</taxon>
        <taxon>Crocosphaera subtropica</taxon>
    </lineage>
</organism>
<evidence type="ECO:0000313" key="2">
    <source>
        <dbReference type="EMBL" id="ACB50163.1"/>
    </source>
</evidence>
<sequence>MVSYSLAYLKTVNFSALIMKVLNIRGVHGAIFSLLVGGLIGCTPVNYLGLAQPSITPIGELSPQPSTESTSEEDIIYLEGKVVDRAPFMDSGSYQLQDQTGTVWVLTNGPLPQTGETVQITGKVTYQSIPMGGQDVGELYILEVEKLEANAIDNTSTVQPVVDTEVDASSDTEVKPISKPDPDEFFLPHKRNTK</sequence>
<dbReference type="STRING" id="43989.cce_0812"/>
<evidence type="ECO:0000256" key="1">
    <source>
        <dbReference type="SAM" id="MobiDB-lite"/>
    </source>
</evidence>
<dbReference type="InterPro" id="IPR036700">
    <property type="entry name" value="BOBF_sf"/>
</dbReference>
<dbReference type="EMBL" id="CP000806">
    <property type="protein sequence ID" value="ACB50163.1"/>
    <property type="molecule type" value="Genomic_DNA"/>
</dbReference>
<dbReference type="SUPFAM" id="SSF101756">
    <property type="entry name" value="Hypothetical protein YgiW"/>
    <property type="match status" value="1"/>
</dbReference>
<dbReference type="OrthoDB" id="495371at2"/>
<dbReference type="eggNOG" id="ENOG5033088">
    <property type="taxonomic scope" value="Bacteria"/>
</dbReference>
<feature type="compositionally biased region" description="Basic and acidic residues" evidence="1">
    <location>
        <begin position="172"/>
        <end position="182"/>
    </location>
</feature>